<evidence type="ECO:0000313" key="2">
    <source>
        <dbReference type="EMBL" id="AYO29828.1"/>
    </source>
</evidence>
<dbReference type="InterPro" id="IPR007329">
    <property type="entry name" value="FMN-bd"/>
</dbReference>
<organism evidence="2 3">
    <name type="scientific">Biomaibacter acetigenes</name>
    <dbReference type="NCBI Taxonomy" id="2316383"/>
    <lineage>
        <taxon>Bacteria</taxon>
        <taxon>Bacillati</taxon>
        <taxon>Bacillota</taxon>
        <taxon>Clostridia</taxon>
        <taxon>Thermosediminibacterales</taxon>
        <taxon>Tepidanaerobacteraceae</taxon>
        <taxon>Biomaibacter</taxon>
    </lineage>
</organism>
<sequence length="459" mass="51421">MWKWRIATILIIISIVITGCSLLPTKTKTTAVLPELQQPPEGAVYNNGNFIGYSDASDHGYSMAIVTIENDKIMNVILKEFTELSIEKDFSTYEYKPSVKAHQQLPRKFITAGNSQVDGISGATASSMRYRQAVERALSSARKQKSTNIYFNGTFQGRSKADNHGYGIALVKIQNDKINGVEIKEVNEKGELKDFNTYPYEPSRKAYREIPGQFVKKNSPDIDNFTGATHSTEKYREAVANAMAKARIIKELPDLIDGTYTAVSDADNQGYSEAAVTVENGMIVDVKLREYDELSTEKNFFTYRYEPSVNANRELPWAFISAQSPRVDAVTGATHSSTHYSQAVERALAKASWHKSQQKYFNGVFQAKSTTDKHGYCVAIVKLQDDKIQDVTLKDVDEKGQLKDFENYPYEPSKRAHAELPAKFVRSNSYQVDVVTGATHSSEKYKEAVKKALESATLR</sequence>
<evidence type="ECO:0000259" key="1">
    <source>
        <dbReference type="SMART" id="SM00900"/>
    </source>
</evidence>
<dbReference type="Pfam" id="PF04205">
    <property type="entry name" value="FMN_bind"/>
    <property type="match status" value="4"/>
</dbReference>
<dbReference type="KEGG" id="bacg:D2962_03670"/>
<dbReference type="GO" id="GO:0016020">
    <property type="term" value="C:membrane"/>
    <property type="evidence" value="ECO:0007669"/>
    <property type="project" value="InterPro"/>
</dbReference>
<gene>
    <name evidence="2" type="ORF">D2962_03670</name>
</gene>
<proteinExistence type="predicted"/>
<dbReference type="RefSeq" id="WP_122014179.1">
    <property type="nucleotide sequence ID" value="NZ_CP033169.1"/>
</dbReference>
<name>A0A3G2R3X7_9FIRM</name>
<feature type="domain" description="FMN-binding" evidence="1">
    <location>
        <begin position="375"/>
        <end position="456"/>
    </location>
</feature>
<accession>A0A3G2R3X7</accession>
<dbReference type="EMBL" id="CP033169">
    <property type="protein sequence ID" value="AYO29828.1"/>
    <property type="molecule type" value="Genomic_DNA"/>
</dbReference>
<dbReference type="PROSITE" id="PS51257">
    <property type="entry name" value="PROKAR_LIPOPROTEIN"/>
    <property type="match status" value="1"/>
</dbReference>
<dbReference type="GO" id="GO:0010181">
    <property type="term" value="F:FMN binding"/>
    <property type="evidence" value="ECO:0007669"/>
    <property type="project" value="InterPro"/>
</dbReference>
<feature type="domain" description="FMN-binding" evidence="1">
    <location>
        <begin position="270"/>
        <end position="351"/>
    </location>
</feature>
<protein>
    <submittedName>
        <fullName evidence="2">FMN-binding protein</fullName>
    </submittedName>
</protein>
<dbReference type="AlphaFoldDB" id="A0A3G2R3X7"/>
<dbReference type="Gene3D" id="3.90.1010.20">
    <property type="match status" value="4"/>
</dbReference>
<dbReference type="SMART" id="SM00900">
    <property type="entry name" value="FMN_bind"/>
    <property type="match status" value="4"/>
</dbReference>
<evidence type="ECO:0000313" key="3">
    <source>
        <dbReference type="Proteomes" id="UP000280960"/>
    </source>
</evidence>
<feature type="domain" description="FMN-binding" evidence="1">
    <location>
        <begin position="60"/>
        <end position="141"/>
    </location>
</feature>
<reference evidence="2 3" key="1">
    <citation type="submission" date="2018-10" db="EMBL/GenBank/DDBJ databases">
        <authorList>
            <person name="Zhang X."/>
        </authorList>
    </citation>
    <scope>NUCLEOTIDE SEQUENCE [LARGE SCALE GENOMIC DNA]</scope>
    <source>
        <strain evidence="2 3">SK-G1</strain>
    </source>
</reference>
<dbReference type="Proteomes" id="UP000280960">
    <property type="component" value="Chromosome"/>
</dbReference>
<keyword evidence="3" id="KW-1185">Reference proteome</keyword>
<feature type="domain" description="FMN-binding" evidence="1">
    <location>
        <begin position="165"/>
        <end position="246"/>
    </location>
</feature>